<accession>A0A1T5AKG8</accession>
<dbReference type="InterPro" id="IPR011990">
    <property type="entry name" value="TPR-like_helical_dom_sf"/>
</dbReference>
<sequence>MKILKYKITTLLAGSVFLLASCEDMDFLDVKPTNNVITDDAIKTPEDLQKLMGSAYTQVRGAGFMGGTALVAGDVIADDATTTNSTFDWSQIANHSMDLFNPPGRTIWGGTYSAINRANIAASSALADAILGGATTPLANTLKGDAAYIRGLGHFHLVRYFGLPYADNTKGTANMGVPIRTRGTTTIAESYLALPRATVDEVYNSVIADLKIAAANLPATRTYNGGFATPDAAKALLAKVYFYKGDMANAAAEAKPLMESGKYELDADMTAKYSRAQLKGTTKEVIFMIPSSATSDDSWGSIRGNYRSNNTTNPIPQWTPSPSLVAAHPAGDARRTRYYVTKSNIVYSTKFDYTHMDGIIAGFDELILIYAEALATSGTPADLTNAVLWLNKIESRAYGSPKTTVALGKDAIIAAVRSERRLELGLRGERLHELKRLKLPVRGDAWDSRKLLFQIPDEEQSGNPTIGLN</sequence>
<dbReference type="GO" id="GO:0009279">
    <property type="term" value="C:cell outer membrane"/>
    <property type="evidence" value="ECO:0007669"/>
    <property type="project" value="UniProtKB-SubCell"/>
</dbReference>
<evidence type="ECO:0000256" key="4">
    <source>
        <dbReference type="ARBA" id="ARBA00023136"/>
    </source>
</evidence>
<keyword evidence="3 6" id="KW-0732">Signal</keyword>
<dbReference type="InterPro" id="IPR012944">
    <property type="entry name" value="SusD_RagB_dom"/>
</dbReference>
<evidence type="ECO:0000259" key="7">
    <source>
        <dbReference type="Pfam" id="PF07980"/>
    </source>
</evidence>
<evidence type="ECO:0000256" key="6">
    <source>
        <dbReference type="SAM" id="SignalP"/>
    </source>
</evidence>
<comment type="similarity">
    <text evidence="2">Belongs to the SusD family.</text>
</comment>
<dbReference type="RefSeq" id="WP_170878376.1">
    <property type="nucleotide sequence ID" value="NZ_FUYR01000001.1"/>
</dbReference>
<keyword evidence="10" id="KW-1185">Reference proteome</keyword>
<dbReference type="Pfam" id="PF14322">
    <property type="entry name" value="SusD-like_3"/>
    <property type="match status" value="1"/>
</dbReference>
<feature type="domain" description="SusD-like N-terminal" evidence="8">
    <location>
        <begin position="26"/>
        <end position="241"/>
    </location>
</feature>
<dbReference type="EMBL" id="FUYR01000001">
    <property type="protein sequence ID" value="SKB35277.1"/>
    <property type="molecule type" value="Genomic_DNA"/>
</dbReference>
<dbReference type="STRING" id="572036.SAMN05661099_0809"/>
<keyword evidence="5" id="KW-0998">Cell outer membrane</keyword>
<dbReference type="InterPro" id="IPR033985">
    <property type="entry name" value="SusD-like_N"/>
</dbReference>
<reference evidence="10" key="1">
    <citation type="submission" date="2017-02" db="EMBL/GenBank/DDBJ databases">
        <authorList>
            <person name="Varghese N."/>
            <person name="Submissions S."/>
        </authorList>
    </citation>
    <scope>NUCLEOTIDE SEQUENCE [LARGE SCALE GENOMIC DNA]</scope>
    <source>
        <strain evidence="10">DSM 22385</strain>
    </source>
</reference>
<dbReference type="Pfam" id="PF07980">
    <property type="entry name" value="SusD_RagB"/>
    <property type="match status" value="1"/>
</dbReference>
<feature type="domain" description="RagB/SusD" evidence="7">
    <location>
        <begin position="308"/>
        <end position="441"/>
    </location>
</feature>
<organism evidence="9 10">
    <name type="scientific">Daejeonella lutea</name>
    <dbReference type="NCBI Taxonomy" id="572036"/>
    <lineage>
        <taxon>Bacteria</taxon>
        <taxon>Pseudomonadati</taxon>
        <taxon>Bacteroidota</taxon>
        <taxon>Sphingobacteriia</taxon>
        <taxon>Sphingobacteriales</taxon>
        <taxon>Sphingobacteriaceae</taxon>
        <taxon>Daejeonella</taxon>
    </lineage>
</organism>
<evidence type="ECO:0000259" key="8">
    <source>
        <dbReference type="Pfam" id="PF14322"/>
    </source>
</evidence>
<dbReference type="Gene3D" id="1.25.40.390">
    <property type="match status" value="1"/>
</dbReference>
<dbReference type="Proteomes" id="UP000189981">
    <property type="component" value="Unassembled WGS sequence"/>
</dbReference>
<gene>
    <name evidence="9" type="ORF">SAMN05661099_0809</name>
</gene>
<evidence type="ECO:0000313" key="10">
    <source>
        <dbReference type="Proteomes" id="UP000189981"/>
    </source>
</evidence>
<protein>
    <submittedName>
        <fullName evidence="9">SusD family protein</fullName>
    </submittedName>
</protein>
<proteinExistence type="inferred from homology"/>
<name>A0A1T5AKG8_9SPHI</name>
<feature type="chain" id="PRO_5012572178" evidence="6">
    <location>
        <begin position="21"/>
        <end position="469"/>
    </location>
</feature>
<evidence type="ECO:0000256" key="2">
    <source>
        <dbReference type="ARBA" id="ARBA00006275"/>
    </source>
</evidence>
<dbReference type="AlphaFoldDB" id="A0A1T5AKG8"/>
<dbReference type="PROSITE" id="PS51257">
    <property type="entry name" value="PROKAR_LIPOPROTEIN"/>
    <property type="match status" value="1"/>
</dbReference>
<evidence type="ECO:0000256" key="5">
    <source>
        <dbReference type="ARBA" id="ARBA00023237"/>
    </source>
</evidence>
<keyword evidence="4" id="KW-0472">Membrane</keyword>
<comment type="subcellular location">
    <subcellularLocation>
        <location evidence="1">Cell outer membrane</location>
    </subcellularLocation>
</comment>
<feature type="signal peptide" evidence="6">
    <location>
        <begin position="1"/>
        <end position="20"/>
    </location>
</feature>
<evidence type="ECO:0000256" key="3">
    <source>
        <dbReference type="ARBA" id="ARBA00022729"/>
    </source>
</evidence>
<evidence type="ECO:0000313" key="9">
    <source>
        <dbReference type="EMBL" id="SKB35277.1"/>
    </source>
</evidence>
<dbReference type="SUPFAM" id="SSF48452">
    <property type="entry name" value="TPR-like"/>
    <property type="match status" value="1"/>
</dbReference>
<evidence type="ECO:0000256" key="1">
    <source>
        <dbReference type="ARBA" id="ARBA00004442"/>
    </source>
</evidence>